<accession>A0ABD3KIJ7</accession>
<evidence type="ECO:0000313" key="3">
    <source>
        <dbReference type="Proteomes" id="UP001634007"/>
    </source>
</evidence>
<dbReference type="Proteomes" id="UP001634007">
    <property type="component" value="Unassembled WGS sequence"/>
</dbReference>
<organism evidence="2 3">
    <name type="scientific">Eucalyptus globulus</name>
    <name type="common">Tasmanian blue gum</name>
    <dbReference type="NCBI Taxonomy" id="34317"/>
    <lineage>
        <taxon>Eukaryota</taxon>
        <taxon>Viridiplantae</taxon>
        <taxon>Streptophyta</taxon>
        <taxon>Embryophyta</taxon>
        <taxon>Tracheophyta</taxon>
        <taxon>Spermatophyta</taxon>
        <taxon>Magnoliopsida</taxon>
        <taxon>eudicotyledons</taxon>
        <taxon>Gunneridae</taxon>
        <taxon>Pentapetalae</taxon>
        <taxon>rosids</taxon>
        <taxon>malvids</taxon>
        <taxon>Myrtales</taxon>
        <taxon>Myrtaceae</taxon>
        <taxon>Myrtoideae</taxon>
        <taxon>Eucalypteae</taxon>
        <taxon>Eucalyptus</taxon>
    </lineage>
</organism>
<evidence type="ECO:0000313" key="2">
    <source>
        <dbReference type="EMBL" id="KAL3736886.1"/>
    </source>
</evidence>
<gene>
    <name evidence="2" type="ORF">ACJRO7_025769</name>
</gene>
<comment type="caution">
    <text evidence="2">The sequence shown here is derived from an EMBL/GenBank/DDBJ whole genome shotgun (WGS) entry which is preliminary data.</text>
</comment>
<dbReference type="AlphaFoldDB" id="A0ABD3KIJ7"/>
<proteinExistence type="predicted"/>
<reference evidence="2 3" key="1">
    <citation type="submission" date="2024-11" db="EMBL/GenBank/DDBJ databases">
        <title>Chromosome-level genome assembly of Eucalyptus globulus Labill. provides insights into its genome evolution.</title>
        <authorList>
            <person name="Li X."/>
        </authorList>
    </citation>
    <scope>NUCLEOTIDE SEQUENCE [LARGE SCALE GENOMIC DNA]</scope>
    <source>
        <strain evidence="2">CL2024</strain>
        <tissue evidence="2">Fresh tender leaves</tissue>
    </source>
</reference>
<name>A0ABD3KIJ7_EUCGL</name>
<keyword evidence="3" id="KW-1185">Reference proteome</keyword>
<dbReference type="EMBL" id="JBJKBG010000006">
    <property type="protein sequence ID" value="KAL3736886.1"/>
    <property type="molecule type" value="Genomic_DNA"/>
</dbReference>
<feature type="compositionally biased region" description="Basic and acidic residues" evidence="1">
    <location>
        <begin position="76"/>
        <end position="110"/>
    </location>
</feature>
<feature type="region of interest" description="Disordered" evidence="1">
    <location>
        <begin position="1"/>
        <end position="110"/>
    </location>
</feature>
<evidence type="ECO:0000256" key="1">
    <source>
        <dbReference type="SAM" id="MobiDB-lite"/>
    </source>
</evidence>
<protein>
    <submittedName>
        <fullName evidence="2">Uncharacterized protein</fullName>
    </submittedName>
</protein>
<sequence>MRRMRRMPTRRDARTLAAREPTPAFKRERQDRAALGGSGETAASRAAEVSARMLRGRQENPRRALRYSLFPGGGDWRGKMRESEGKWRENRGRISEKKKEKEKERSEPSS</sequence>